<comment type="caution">
    <text evidence="1">The sequence shown here is derived from an EMBL/GenBank/DDBJ whole genome shotgun (WGS) entry which is preliminary data.</text>
</comment>
<protein>
    <submittedName>
        <fullName evidence="1">Uncharacterized protein</fullName>
    </submittedName>
</protein>
<dbReference type="Proteomes" id="UP001243330">
    <property type="component" value="Unassembled WGS sequence"/>
</dbReference>
<proteinExistence type="predicted"/>
<accession>A0AAD9E6I7</accession>
<evidence type="ECO:0000313" key="1">
    <source>
        <dbReference type="EMBL" id="KAK1839534.1"/>
    </source>
</evidence>
<gene>
    <name evidence="1" type="ORF">CCHR01_17835</name>
</gene>
<sequence>ANLADKRALEALTGNAVISESSAVNADAIEAIRMVHTTMQEDLGGLCTRQEYDRQRIDDKFDRLAASNAHELKALKKHFGDQLVRLQEVDNVLQRRLKGVIDRQDLMESVLAALPQKHHMLFGGFAMVVPMYVLLHLTRD</sequence>
<name>A0AAD9E6I7_9PEZI</name>
<reference evidence="1" key="1">
    <citation type="submission" date="2023-01" db="EMBL/GenBank/DDBJ databases">
        <title>Colletotrichum chrysophilum M932 genome sequence.</title>
        <authorList>
            <person name="Baroncelli R."/>
        </authorList>
    </citation>
    <scope>NUCLEOTIDE SEQUENCE</scope>
    <source>
        <strain evidence="1">M932</strain>
    </source>
</reference>
<keyword evidence="2" id="KW-1185">Reference proteome</keyword>
<feature type="non-terminal residue" evidence="1">
    <location>
        <position position="1"/>
    </location>
</feature>
<evidence type="ECO:0000313" key="2">
    <source>
        <dbReference type="Proteomes" id="UP001243330"/>
    </source>
</evidence>
<organism evidence="1 2">
    <name type="scientific">Colletotrichum chrysophilum</name>
    <dbReference type="NCBI Taxonomy" id="1836956"/>
    <lineage>
        <taxon>Eukaryota</taxon>
        <taxon>Fungi</taxon>
        <taxon>Dikarya</taxon>
        <taxon>Ascomycota</taxon>
        <taxon>Pezizomycotina</taxon>
        <taxon>Sordariomycetes</taxon>
        <taxon>Hypocreomycetidae</taxon>
        <taxon>Glomerellales</taxon>
        <taxon>Glomerellaceae</taxon>
        <taxon>Colletotrichum</taxon>
        <taxon>Colletotrichum gloeosporioides species complex</taxon>
    </lineage>
</organism>
<dbReference type="AlphaFoldDB" id="A0AAD9E6I7"/>
<dbReference type="EMBL" id="JAQOWY010000659">
    <property type="protein sequence ID" value="KAK1839534.1"/>
    <property type="molecule type" value="Genomic_DNA"/>
</dbReference>